<feature type="transmembrane region" description="Helical" evidence="4">
    <location>
        <begin position="153"/>
        <end position="170"/>
    </location>
</feature>
<reference evidence="6 7" key="1">
    <citation type="submission" date="2018-04" db="EMBL/GenBank/DDBJ databases">
        <authorList>
            <person name="Huttner S."/>
            <person name="Dainat J."/>
        </authorList>
    </citation>
    <scope>NUCLEOTIDE SEQUENCE [LARGE SCALE GENOMIC DNA]</scope>
</reference>
<dbReference type="EMBL" id="OUUZ01000015">
    <property type="protein sequence ID" value="SPQ25305.1"/>
    <property type="molecule type" value="Genomic_DNA"/>
</dbReference>
<evidence type="ECO:0000256" key="2">
    <source>
        <dbReference type="ARBA" id="ARBA00006727"/>
    </source>
</evidence>
<dbReference type="PANTHER" id="PTHR11360:SF315">
    <property type="entry name" value="TRANSPORTER MCH2-RELATED"/>
    <property type="match status" value="1"/>
</dbReference>
<dbReference type="GO" id="GO:0022857">
    <property type="term" value="F:transmembrane transporter activity"/>
    <property type="evidence" value="ECO:0007669"/>
    <property type="project" value="InterPro"/>
</dbReference>
<feature type="transmembrane region" description="Helical" evidence="4">
    <location>
        <begin position="176"/>
        <end position="196"/>
    </location>
</feature>
<keyword evidence="4" id="KW-0812">Transmembrane</keyword>
<name>A0A446BRZ8_9PEZI</name>
<feature type="transmembrane region" description="Helical" evidence="4">
    <location>
        <begin position="122"/>
        <end position="141"/>
    </location>
</feature>
<accession>A0A446BRZ8</accession>
<feature type="transmembrane region" description="Helical" evidence="4">
    <location>
        <begin position="291"/>
        <end position="312"/>
    </location>
</feature>
<evidence type="ECO:0000256" key="4">
    <source>
        <dbReference type="SAM" id="Phobius"/>
    </source>
</evidence>
<feature type="transmembrane region" description="Helical" evidence="4">
    <location>
        <begin position="381"/>
        <end position="399"/>
    </location>
</feature>
<evidence type="ECO:0000256" key="1">
    <source>
        <dbReference type="ARBA" id="ARBA00004141"/>
    </source>
</evidence>
<dbReference type="Pfam" id="PF07690">
    <property type="entry name" value="MFS_1"/>
    <property type="match status" value="1"/>
</dbReference>
<dbReference type="Proteomes" id="UP000289323">
    <property type="component" value="Unassembled WGS sequence"/>
</dbReference>
<dbReference type="PROSITE" id="PS50850">
    <property type="entry name" value="MFS"/>
    <property type="match status" value="1"/>
</dbReference>
<comment type="subcellular location">
    <subcellularLocation>
        <location evidence="1">Membrane</location>
        <topology evidence="1">Multi-pass membrane protein</topology>
    </subcellularLocation>
</comment>
<keyword evidence="4" id="KW-0472">Membrane</keyword>
<dbReference type="InterPro" id="IPR036259">
    <property type="entry name" value="MFS_trans_sf"/>
</dbReference>
<evidence type="ECO:0000259" key="5">
    <source>
        <dbReference type="PROSITE" id="PS50850"/>
    </source>
</evidence>
<dbReference type="GO" id="GO:0016020">
    <property type="term" value="C:membrane"/>
    <property type="evidence" value="ECO:0007669"/>
    <property type="project" value="UniProtKB-SubCell"/>
</dbReference>
<comment type="similarity">
    <text evidence="2">Belongs to the major facilitator superfamily. Monocarboxylate porter (TC 2.A.1.13) family.</text>
</comment>
<feature type="transmembrane region" description="Helical" evidence="4">
    <location>
        <begin position="446"/>
        <end position="467"/>
    </location>
</feature>
<feature type="region of interest" description="Disordered" evidence="3">
    <location>
        <begin position="42"/>
        <end position="62"/>
    </location>
</feature>
<dbReference type="AlphaFoldDB" id="A0A446BRZ8"/>
<dbReference type="Gene3D" id="1.20.1250.20">
    <property type="entry name" value="MFS general substrate transporter like domains"/>
    <property type="match status" value="2"/>
</dbReference>
<evidence type="ECO:0000313" key="7">
    <source>
        <dbReference type="Proteomes" id="UP000289323"/>
    </source>
</evidence>
<feature type="transmembrane region" description="Helical" evidence="4">
    <location>
        <begin position="324"/>
        <end position="344"/>
    </location>
</feature>
<dbReference type="InterPro" id="IPR020846">
    <property type="entry name" value="MFS_dom"/>
</dbReference>
<dbReference type="PANTHER" id="PTHR11360">
    <property type="entry name" value="MONOCARBOXYLATE TRANSPORTER"/>
    <property type="match status" value="1"/>
</dbReference>
<feature type="transmembrane region" description="Helical" evidence="4">
    <location>
        <begin position="208"/>
        <end position="228"/>
    </location>
</feature>
<protein>
    <submittedName>
        <fullName evidence="6">Cba06225-dc43-42aa-9a43-b25ee7bd123d</fullName>
    </submittedName>
</protein>
<dbReference type="InterPro" id="IPR011701">
    <property type="entry name" value="MFS"/>
</dbReference>
<evidence type="ECO:0000256" key="3">
    <source>
        <dbReference type="SAM" id="MobiDB-lite"/>
    </source>
</evidence>
<evidence type="ECO:0000313" key="6">
    <source>
        <dbReference type="EMBL" id="SPQ25305.1"/>
    </source>
</evidence>
<keyword evidence="4" id="KW-1133">Transmembrane helix</keyword>
<dbReference type="InterPro" id="IPR050327">
    <property type="entry name" value="Proton-linked_MCT"/>
</dbReference>
<gene>
    <name evidence="6" type="ORF">TT172_LOCUS7724</name>
</gene>
<dbReference type="SUPFAM" id="SSF103473">
    <property type="entry name" value="MFS general substrate transporter"/>
    <property type="match status" value="1"/>
</dbReference>
<feature type="domain" description="Major facilitator superfamily (MFS) profile" evidence="5">
    <location>
        <begin position="79"/>
        <end position="472"/>
    </location>
</feature>
<proteinExistence type="inferred from homology"/>
<feature type="transmembrane region" description="Helical" evidence="4">
    <location>
        <begin position="356"/>
        <end position="375"/>
    </location>
</feature>
<sequence>MAAVTSHSRISTDIALSRVPSHRHTHDDISIALPAKAGRICHDPSLPSPSPDTPSSQQTAPREPINVASVEDVPPDGGYGWVCTFCVFMINANTWGVNSSWGIFLDRYTTLDTFRAATKFEYAMIGGLSISQALLISPLAATLQKRIGTRLTMLLGTAVVFAGLFSSSVATRIWHLFLSFAFCFGWGMGLIYIPAMSLLPPWFSSHRSLAVGFATSGAGLGGLAYSLIAGRLIEVSGIAWTWRILSFTSLAANAVCVLLLRERPPSASATSSSSRVSRYSFSLRDFLRVQIFLILCWGFLTEFGYVALWYSLPSYATSVGLGPAQGSVVQALLSLGLGVGRPVVGYYSDRVGRINMALCMTLLCGVLCLTLWILARSYAGLLVFAATAGVVSGTFWSTVNPILAEVVGIAEAGSTFGAICFALVLPTTFGEAITLQLVKGEGTHQFLPSQIFVGFMFLAGAVFLWFLRSWKISEIERKAEDERRSVWTDMEAAGTAAMRGVRSSFWLTPKRLFMLRRV</sequence>
<organism evidence="6 7">
    <name type="scientific">Thermothielavioides terrestris</name>
    <dbReference type="NCBI Taxonomy" id="2587410"/>
    <lineage>
        <taxon>Eukaryota</taxon>
        <taxon>Fungi</taxon>
        <taxon>Dikarya</taxon>
        <taxon>Ascomycota</taxon>
        <taxon>Pezizomycotina</taxon>
        <taxon>Sordariomycetes</taxon>
        <taxon>Sordariomycetidae</taxon>
        <taxon>Sordariales</taxon>
        <taxon>Chaetomiaceae</taxon>
        <taxon>Thermothielavioides</taxon>
    </lineage>
</organism>